<name>A0ACC2M8L3_PERAE</name>
<dbReference type="Proteomes" id="UP001234297">
    <property type="component" value="Chromosome 5"/>
</dbReference>
<keyword evidence="2" id="KW-1185">Reference proteome</keyword>
<reference evidence="1 2" key="1">
    <citation type="journal article" date="2022" name="Hortic Res">
        <title>A haplotype resolved chromosomal level avocado genome allows analysis of novel avocado genes.</title>
        <authorList>
            <person name="Nath O."/>
            <person name="Fletcher S.J."/>
            <person name="Hayward A."/>
            <person name="Shaw L.M."/>
            <person name="Masouleh A.K."/>
            <person name="Furtado A."/>
            <person name="Henry R.J."/>
            <person name="Mitter N."/>
        </authorList>
    </citation>
    <scope>NUCLEOTIDE SEQUENCE [LARGE SCALE GENOMIC DNA]</scope>
    <source>
        <strain evidence="2">cv. Hass</strain>
    </source>
</reference>
<accession>A0ACC2M8L3</accession>
<gene>
    <name evidence="1" type="ORF">MRB53_018653</name>
</gene>
<dbReference type="EMBL" id="CM056813">
    <property type="protein sequence ID" value="KAJ8641959.1"/>
    <property type="molecule type" value="Genomic_DNA"/>
</dbReference>
<organism evidence="1 2">
    <name type="scientific">Persea americana</name>
    <name type="common">Avocado</name>
    <dbReference type="NCBI Taxonomy" id="3435"/>
    <lineage>
        <taxon>Eukaryota</taxon>
        <taxon>Viridiplantae</taxon>
        <taxon>Streptophyta</taxon>
        <taxon>Embryophyta</taxon>
        <taxon>Tracheophyta</taxon>
        <taxon>Spermatophyta</taxon>
        <taxon>Magnoliopsida</taxon>
        <taxon>Magnoliidae</taxon>
        <taxon>Laurales</taxon>
        <taxon>Lauraceae</taxon>
        <taxon>Persea</taxon>
    </lineage>
</organism>
<protein>
    <submittedName>
        <fullName evidence="1">Uncharacterized protein</fullName>
    </submittedName>
</protein>
<evidence type="ECO:0000313" key="2">
    <source>
        <dbReference type="Proteomes" id="UP001234297"/>
    </source>
</evidence>
<comment type="caution">
    <text evidence="1">The sequence shown here is derived from an EMBL/GenBank/DDBJ whole genome shotgun (WGS) entry which is preliminary data.</text>
</comment>
<evidence type="ECO:0000313" key="1">
    <source>
        <dbReference type="EMBL" id="KAJ8641959.1"/>
    </source>
</evidence>
<proteinExistence type="predicted"/>
<sequence length="238" mass="27749">MIVASILIRKYEGSDATKHDNGETLQETTGALYEDECWRPCLKGIHPAWLLGFRILAFSMLLALLIIKVDIFVGYHLFWLGCLLSIYGCHQFLSSNGDKVIATLNSERGTYVAPTLEENASPHRRVKSSVQREEHYVRQIAGIWGYAFQIIYQRFPWFRISYFVLWTAMFVIFQWIIHAFVSLRWPYPFLDLSSPYAPVWYLSVALLHIPCFAIFALVTKLKCYLLSRWFPQSYQCLK</sequence>